<proteinExistence type="predicted"/>
<gene>
    <name evidence="1" type="ORF">GCM10007916_16720</name>
</gene>
<protein>
    <recommendedName>
        <fullName evidence="3">DUF523 domain-containing protein</fullName>
    </recommendedName>
</protein>
<dbReference type="EMBL" id="BSPQ01000005">
    <property type="protein sequence ID" value="GLS90605.1"/>
    <property type="molecule type" value="Genomic_DNA"/>
</dbReference>
<evidence type="ECO:0000313" key="1">
    <source>
        <dbReference type="EMBL" id="GLS90605.1"/>
    </source>
</evidence>
<organism evidence="1 2">
    <name type="scientific">Psychromonas marina</name>
    <dbReference type="NCBI Taxonomy" id="88364"/>
    <lineage>
        <taxon>Bacteria</taxon>
        <taxon>Pseudomonadati</taxon>
        <taxon>Pseudomonadota</taxon>
        <taxon>Gammaproteobacteria</taxon>
        <taxon>Alteromonadales</taxon>
        <taxon>Psychromonadaceae</taxon>
        <taxon>Psychromonas</taxon>
    </lineage>
</organism>
<keyword evidence="2" id="KW-1185">Reference proteome</keyword>
<sequence>MNNNTYKILISACLLGERVRYDAKQKKIDDPLIERWHSQGLLLPVCPEVLGGLTTPRPAAEIQINGSVKTNQDTDVTEAFQRGAEKTLALALKQQIKIVILTERSPSCGSSSIYDGNFSRTIIDGQGVTTKLLRDNGILVFNQFQLEQVQAQLDLL</sequence>
<dbReference type="RefSeq" id="WP_284203728.1">
    <property type="nucleotide sequence ID" value="NZ_BSPQ01000005.1"/>
</dbReference>
<comment type="caution">
    <text evidence="1">The sequence shown here is derived from an EMBL/GenBank/DDBJ whole genome shotgun (WGS) entry which is preliminary data.</text>
</comment>
<reference evidence="2" key="1">
    <citation type="journal article" date="2019" name="Int. J. Syst. Evol. Microbiol.">
        <title>The Global Catalogue of Microorganisms (GCM) 10K type strain sequencing project: providing services to taxonomists for standard genome sequencing and annotation.</title>
        <authorList>
            <consortium name="The Broad Institute Genomics Platform"/>
            <consortium name="The Broad Institute Genome Sequencing Center for Infectious Disease"/>
            <person name="Wu L."/>
            <person name="Ma J."/>
        </authorList>
    </citation>
    <scope>NUCLEOTIDE SEQUENCE [LARGE SCALE GENOMIC DNA]</scope>
    <source>
        <strain evidence="2">NBRC 103166</strain>
    </source>
</reference>
<dbReference type="Pfam" id="PF04463">
    <property type="entry name" value="2-thiour_desulf"/>
    <property type="match status" value="1"/>
</dbReference>
<accession>A0ABQ6E066</accession>
<dbReference type="Proteomes" id="UP001157353">
    <property type="component" value="Unassembled WGS sequence"/>
</dbReference>
<name>A0ABQ6E066_9GAMM</name>
<evidence type="ECO:0000313" key="2">
    <source>
        <dbReference type="Proteomes" id="UP001157353"/>
    </source>
</evidence>
<dbReference type="PANTHER" id="PTHR30087:SF1">
    <property type="entry name" value="HYPOTHETICAL CYTOSOLIC PROTEIN"/>
    <property type="match status" value="1"/>
</dbReference>
<dbReference type="InterPro" id="IPR007553">
    <property type="entry name" value="2-thiour_desulf"/>
</dbReference>
<evidence type="ECO:0008006" key="3">
    <source>
        <dbReference type="Google" id="ProtNLM"/>
    </source>
</evidence>
<dbReference type="PANTHER" id="PTHR30087">
    <property type="entry name" value="INNER MEMBRANE PROTEIN"/>
    <property type="match status" value="1"/>
</dbReference>